<comment type="similarity">
    <text evidence="3 9">Belongs to the CobD/CbiB family.</text>
</comment>
<evidence type="ECO:0000256" key="6">
    <source>
        <dbReference type="ARBA" id="ARBA00022692"/>
    </source>
</evidence>
<feature type="transmembrane region" description="Helical" evidence="9">
    <location>
        <begin position="51"/>
        <end position="79"/>
    </location>
</feature>
<evidence type="ECO:0000313" key="11">
    <source>
        <dbReference type="Proteomes" id="UP000070326"/>
    </source>
</evidence>
<keyword evidence="5 9" id="KW-0169">Cobalamin biosynthesis</keyword>
<keyword evidence="8 9" id="KW-0472">Membrane</keyword>
<dbReference type="RefSeq" id="WP_061102065.1">
    <property type="nucleotide sequence ID" value="NZ_KQ961843.1"/>
</dbReference>
<evidence type="ECO:0000256" key="5">
    <source>
        <dbReference type="ARBA" id="ARBA00022573"/>
    </source>
</evidence>
<organism evidence="10 11">
    <name type="scientific">Peptostreptococcus anaerobius</name>
    <dbReference type="NCBI Taxonomy" id="1261"/>
    <lineage>
        <taxon>Bacteria</taxon>
        <taxon>Bacillati</taxon>
        <taxon>Bacillota</taxon>
        <taxon>Clostridia</taxon>
        <taxon>Peptostreptococcales</taxon>
        <taxon>Peptostreptococcaceae</taxon>
        <taxon>Peptostreptococcus</taxon>
    </lineage>
</organism>
<dbReference type="GO" id="GO:0005886">
    <property type="term" value="C:plasma membrane"/>
    <property type="evidence" value="ECO:0007669"/>
    <property type="project" value="UniProtKB-SubCell"/>
</dbReference>
<dbReference type="PANTHER" id="PTHR34308:SF1">
    <property type="entry name" value="COBALAMIN BIOSYNTHESIS PROTEIN CBIB"/>
    <property type="match status" value="1"/>
</dbReference>
<dbReference type="GO" id="GO:0048472">
    <property type="term" value="F:threonine-phosphate decarboxylase activity"/>
    <property type="evidence" value="ECO:0007669"/>
    <property type="project" value="InterPro"/>
</dbReference>
<evidence type="ECO:0000256" key="9">
    <source>
        <dbReference type="HAMAP-Rule" id="MF_00024"/>
    </source>
</evidence>
<dbReference type="EMBL" id="LSQZ01000099">
    <property type="protein sequence ID" value="KXI10333.1"/>
    <property type="molecule type" value="Genomic_DNA"/>
</dbReference>
<name>A0A135YLS0_9FIRM</name>
<dbReference type="NCBIfam" id="TIGR00380">
    <property type="entry name" value="cobal_cbiB"/>
    <property type="match status" value="1"/>
</dbReference>
<dbReference type="HAMAP" id="MF_00024">
    <property type="entry name" value="CobD_CbiB"/>
    <property type="match status" value="1"/>
</dbReference>
<evidence type="ECO:0000256" key="4">
    <source>
        <dbReference type="ARBA" id="ARBA00022475"/>
    </source>
</evidence>
<evidence type="ECO:0000313" key="10">
    <source>
        <dbReference type="EMBL" id="KXI10333.1"/>
    </source>
</evidence>
<evidence type="ECO:0000256" key="7">
    <source>
        <dbReference type="ARBA" id="ARBA00022989"/>
    </source>
</evidence>
<proteinExistence type="inferred from homology"/>
<feature type="transmembrane region" description="Helical" evidence="9">
    <location>
        <begin position="217"/>
        <end position="237"/>
    </location>
</feature>
<feature type="transmembrane region" description="Helical" evidence="9">
    <location>
        <begin position="169"/>
        <end position="186"/>
    </location>
</feature>
<accession>A0A135YLS0</accession>
<protein>
    <recommendedName>
        <fullName evidence="9">Cobalamin biosynthesis protein CobD</fullName>
    </recommendedName>
</protein>
<dbReference type="eggNOG" id="COG1270">
    <property type="taxonomic scope" value="Bacteria"/>
</dbReference>
<evidence type="ECO:0000256" key="2">
    <source>
        <dbReference type="ARBA" id="ARBA00004953"/>
    </source>
</evidence>
<dbReference type="PATRIC" id="fig|1261.5.peg.1930"/>
<dbReference type="InterPro" id="IPR004485">
    <property type="entry name" value="Cobalamin_biosynth_CobD/CbiB"/>
</dbReference>
<sequence>MGVVSVVVFVAFIIDLVIGDPEGFPHPVIYMGRLIKYLERLVRLRFKSLKMGGLAIWLVLVGITYSMSIFISNIFGLILGPMGAWALWGFLLDTGISIILMATCLSTRCLALEAKKVYKKLIEGDIKETRLQLSYIVGRDTSSLSESEIIRATVETVAENTVDGTISPIFFAMLGGVPLAMVYKAVNTMDSMLGYKNEKYINIGRYPAILDDVFNFIPARLSLLFFTVASAICGYDWRKCLEIGYRDRKNHKSPNCAYSEGAVAGALGIQLGGTNVYFGQEVYKPTIGDKTRDLQAEDILSSIKLLYVTSIVSLLALLVFRVIVF</sequence>
<comment type="function">
    <text evidence="9">Converts cobyric acid to cobinamide by the addition of aminopropanol on the F carboxylic group.</text>
</comment>
<feature type="transmembrane region" description="Helical" evidence="9">
    <location>
        <begin position="305"/>
        <end position="324"/>
    </location>
</feature>
<comment type="subcellular location">
    <subcellularLocation>
        <location evidence="1 9">Cell membrane</location>
        <topology evidence="1 9">Multi-pass membrane protein</topology>
    </subcellularLocation>
</comment>
<keyword evidence="4 9" id="KW-1003">Cell membrane</keyword>
<dbReference type="UniPathway" id="UPA00148"/>
<evidence type="ECO:0000256" key="1">
    <source>
        <dbReference type="ARBA" id="ARBA00004651"/>
    </source>
</evidence>
<dbReference type="STRING" id="1261.HMPREF3195_01919"/>
<feature type="transmembrane region" description="Helical" evidence="9">
    <location>
        <begin position="6"/>
        <end position="30"/>
    </location>
</feature>
<comment type="caution">
    <text evidence="10">The sequence shown here is derived from an EMBL/GenBank/DDBJ whole genome shotgun (WGS) entry which is preliminary data.</text>
</comment>
<keyword evidence="7 9" id="KW-1133">Transmembrane helix</keyword>
<reference evidence="10 11" key="1">
    <citation type="submission" date="2016-02" db="EMBL/GenBank/DDBJ databases">
        <authorList>
            <person name="Wen L."/>
            <person name="He K."/>
            <person name="Yang H."/>
        </authorList>
    </citation>
    <scope>NUCLEOTIDE SEQUENCE [LARGE SCALE GENOMIC DNA]</scope>
    <source>
        <strain evidence="10 11">MJR8628A</strain>
    </source>
</reference>
<keyword evidence="6 9" id="KW-0812">Transmembrane</keyword>
<gene>
    <name evidence="9" type="primary">cobD</name>
    <name evidence="10" type="ORF">HMPREF3195_01919</name>
</gene>
<comment type="pathway">
    <text evidence="2 9">Cofactor biosynthesis; adenosylcobalamin biosynthesis.</text>
</comment>
<dbReference type="AlphaFoldDB" id="A0A135YLS0"/>
<dbReference type="PANTHER" id="PTHR34308">
    <property type="entry name" value="COBALAMIN BIOSYNTHESIS PROTEIN CBIB"/>
    <property type="match status" value="1"/>
</dbReference>
<feature type="transmembrane region" description="Helical" evidence="9">
    <location>
        <begin position="85"/>
        <end position="111"/>
    </location>
</feature>
<evidence type="ECO:0000256" key="8">
    <source>
        <dbReference type="ARBA" id="ARBA00023136"/>
    </source>
</evidence>
<dbReference type="GO" id="GO:0009236">
    <property type="term" value="P:cobalamin biosynthetic process"/>
    <property type="evidence" value="ECO:0007669"/>
    <property type="project" value="UniProtKB-UniRule"/>
</dbReference>
<evidence type="ECO:0000256" key="3">
    <source>
        <dbReference type="ARBA" id="ARBA00006263"/>
    </source>
</evidence>
<dbReference type="Pfam" id="PF03186">
    <property type="entry name" value="CobD_Cbib"/>
    <property type="match status" value="1"/>
</dbReference>
<dbReference type="Proteomes" id="UP000070326">
    <property type="component" value="Unassembled WGS sequence"/>
</dbReference>
<dbReference type="GO" id="GO:0015420">
    <property type="term" value="F:ABC-type vitamin B12 transporter activity"/>
    <property type="evidence" value="ECO:0007669"/>
    <property type="project" value="UniProtKB-UniRule"/>
</dbReference>